<dbReference type="InterPro" id="IPR002919">
    <property type="entry name" value="TIL_dom"/>
</dbReference>
<accession>A0A9Q0YFG4</accession>
<sequence length="1411" mass="159382">MVPPTIFEFFKSHQKEEVRQDTLTQQSLSSRLARDSRLEAKDSQGQEVVKEFNASLERIQKTIANEFDILKQDFNDAIRDLQITVAELTDENKALKGRCEALENKVTKLEENGSLHASPMNKQERFSRRKNLRIVGLKTTNGEDCIKMATKVFEEVGVSPCKVERAHRDGKIVRIRDRHVLVKLSFYQDKVAILKKALEALATKDYYIIDDLTQLDLKEKRRWSEKDRNLSTCDGPLTLTECTKALTSMQNDKSPGTDGLSTDFYKHFWPLIGHLVVNSLNYAFDRHSLSHEQCRSIITLIRKPEKDYEHLTNYRPISLLNTDYKIGAKALANRLKDVIHLLIGENQTGFIKGKLIGENIRFVLDLIDHTKNCHMPGFLFFIDFEKAFDSVDWIFLENTLRYFNFGSNFREWVQTLYNNSAACVLNNGYSTGFFSIYRGVRQGCPLSPYLFILCVDILARRVYIDDHLRGIKISGNEIKISQYADDTTFFMDGSKQSLDRLFHILNKFKVASGLNINYDKSYLFPLGSFINSMPAYFDDFHVNVCSGPIKYLGVYFTHNGNDLYRLNYLKKLSRLKSQLRVWNSRDLTPIGRNVLVKSFGISQLVFLFQVLPNPPDDFFKNVENYIFEFIWNGNPDKVKRNTMINPIEEGGLKDLNLHDYIDACYADVCETEASARDGAECSSIAAYVQECSRHLGAVTEINWRTDSICPYPCQNGSKYMSCPSICDDNSCHAVLHCEEDEVFGCLGGCRCPPDQFLKDGVCTSKEECPCEHRGKTIPNGDTITDDCNTCECSSGELQCTEKICPATCTVAGYAHHRTFDNKQFSFQGDCEYIMLTDCWNEWKYDTKYEIRAENSICQEKGYSCIKAVVIEYGTKIIRVAIDGTVTNQGVFITDFPHVIKDIYIDNATKNTTIVHLGNGVTVRWDRFTTMAIEVKPEHYNRTCGLCGTFNKNQKDDFYTYAGDTESVPQSFGNKWKYTAACRDVPLTPPPDSCSTNTQWRRRAEATCEILNNVSFTDCHALVSPSTYIKKCKTDVCSCTSKEYCHCAMIAEYASECYRKGVKNIDWRAASPKCAIDDCAKDGLIYTQCLPSCQSSCAARFFSSEYTCHDACIEGCVCPFGQIKGFNGTCIEPDKCHCTFNGELFASGERRMERCGVCTCENGSWQCDLDKNCTNATCGENEEYVACLTPCPKTCDNANNYQGCSMDYDNCTSGCQCQSDKVLHNGLCIPIESCPCEHSGLTYQIGDRVKETDCTEIICSENGWISKPLDFCPGKCSAYGNTHIKTFDSKTYDFQGDCEYIFAETIAGADAKPFHIIIKNIPCGLHGITCTKSIEFIIGKASLHKNGDPGESETIFLVKGRPTPATDYPISGFRVIDTGTNVVVLTKIGVTLVWHKDTFLEVQLAPDFKNKV</sequence>
<dbReference type="InterPro" id="IPR043502">
    <property type="entry name" value="DNA/RNA_pol_sf"/>
</dbReference>
<comment type="caution">
    <text evidence="7">The sequence shown here is derived from an EMBL/GenBank/DDBJ whole genome shotgun (WGS) entry which is preliminary data.</text>
</comment>
<dbReference type="SUPFAM" id="SSF57603">
    <property type="entry name" value="FnI-like domain"/>
    <property type="match status" value="1"/>
</dbReference>
<dbReference type="Pfam" id="PF00094">
    <property type="entry name" value="VWD"/>
    <property type="match status" value="2"/>
</dbReference>
<evidence type="ECO:0000259" key="5">
    <source>
        <dbReference type="PROSITE" id="PS50878"/>
    </source>
</evidence>
<dbReference type="SMART" id="SM00832">
    <property type="entry name" value="C8"/>
    <property type="match status" value="2"/>
</dbReference>
<dbReference type="Gene3D" id="3.30.70.1820">
    <property type="entry name" value="L1 transposable element, RRM domain"/>
    <property type="match status" value="1"/>
</dbReference>
<dbReference type="Gene3D" id="2.10.25.10">
    <property type="entry name" value="Laminin"/>
    <property type="match status" value="2"/>
</dbReference>
<dbReference type="EMBL" id="JAIZAY010000022">
    <property type="protein sequence ID" value="KAJ8020919.1"/>
    <property type="molecule type" value="Genomic_DNA"/>
</dbReference>
<evidence type="ECO:0000256" key="4">
    <source>
        <dbReference type="SAM" id="Coils"/>
    </source>
</evidence>
<keyword evidence="1" id="KW-0677">Repeat</keyword>
<keyword evidence="4" id="KW-0175">Coiled coil</keyword>
<dbReference type="InterPro" id="IPR001846">
    <property type="entry name" value="VWF_type-D"/>
</dbReference>
<dbReference type="OrthoDB" id="160294at2759"/>
<keyword evidence="3" id="KW-0325">Glycoprotein</keyword>
<protein>
    <submittedName>
        <fullName evidence="7">SCO-spondin</fullName>
    </submittedName>
</protein>
<evidence type="ECO:0000256" key="2">
    <source>
        <dbReference type="ARBA" id="ARBA00023157"/>
    </source>
</evidence>
<gene>
    <name evidence="7" type="ORF">HOLleu_40639</name>
</gene>
<dbReference type="InterPro" id="IPR036084">
    <property type="entry name" value="Ser_inhib-like_sf"/>
</dbReference>
<keyword evidence="8" id="KW-1185">Reference proteome</keyword>
<dbReference type="InterPro" id="IPR014853">
    <property type="entry name" value="VWF/SSPO/ZAN-like_Cys-rich_dom"/>
</dbReference>
<dbReference type="Proteomes" id="UP001152320">
    <property type="component" value="Chromosome 22"/>
</dbReference>
<dbReference type="CDD" id="cd01650">
    <property type="entry name" value="RT_nLTR_like"/>
    <property type="match status" value="1"/>
</dbReference>
<keyword evidence="2" id="KW-1015">Disulfide bond</keyword>
<dbReference type="GO" id="GO:0031012">
    <property type="term" value="C:extracellular matrix"/>
    <property type="evidence" value="ECO:0007669"/>
    <property type="project" value="TreeGrafter"/>
</dbReference>
<dbReference type="Pfam" id="PF01826">
    <property type="entry name" value="TIL"/>
    <property type="match status" value="2"/>
</dbReference>
<feature type="domain" description="VWFD" evidence="6">
    <location>
        <begin position="1273"/>
        <end position="1411"/>
    </location>
</feature>
<dbReference type="PROSITE" id="PS51233">
    <property type="entry name" value="VWFD"/>
    <property type="match status" value="2"/>
</dbReference>
<evidence type="ECO:0000256" key="3">
    <source>
        <dbReference type="ARBA" id="ARBA00023180"/>
    </source>
</evidence>
<evidence type="ECO:0000313" key="7">
    <source>
        <dbReference type="EMBL" id="KAJ8020919.1"/>
    </source>
</evidence>
<feature type="domain" description="Reverse transcriptase" evidence="5">
    <location>
        <begin position="282"/>
        <end position="556"/>
    </location>
</feature>
<reference evidence="7" key="1">
    <citation type="submission" date="2021-10" db="EMBL/GenBank/DDBJ databases">
        <title>Tropical sea cucumber genome reveals ecological adaptation and Cuvierian tubules defense mechanism.</title>
        <authorList>
            <person name="Chen T."/>
        </authorList>
    </citation>
    <scope>NUCLEOTIDE SEQUENCE</scope>
    <source>
        <strain evidence="7">Nanhai2018</strain>
        <tissue evidence="7">Muscle</tissue>
    </source>
</reference>
<dbReference type="InterPro" id="IPR050780">
    <property type="entry name" value="Mucin_vWF_Thrombospondin_sf"/>
</dbReference>
<organism evidence="7 8">
    <name type="scientific">Holothuria leucospilota</name>
    <name type="common">Black long sea cucumber</name>
    <name type="synonym">Mertensiothuria leucospilota</name>
    <dbReference type="NCBI Taxonomy" id="206669"/>
    <lineage>
        <taxon>Eukaryota</taxon>
        <taxon>Metazoa</taxon>
        <taxon>Echinodermata</taxon>
        <taxon>Eleutherozoa</taxon>
        <taxon>Echinozoa</taxon>
        <taxon>Holothuroidea</taxon>
        <taxon>Aspidochirotacea</taxon>
        <taxon>Aspidochirotida</taxon>
        <taxon>Holothuriidae</taxon>
        <taxon>Holothuria</taxon>
    </lineage>
</organism>
<feature type="domain" description="VWFD" evidence="6">
    <location>
        <begin position="806"/>
        <end position="982"/>
    </location>
</feature>
<dbReference type="InterPro" id="IPR001007">
    <property type="entry name" value="VWF_dom"/>
</dbReference>
<dbReference type="PROSITE" id="PS50878">
    <property type="entry name" value="RT_POL"/>
    <property type="match status" value="1"/>
</dbReference>
<dbReference type="Pfam" id="PF08742">
    <property type="entry name" value="C8"/>
    <property type="match status" value="2"/>
</dbReference>
<feature type="coiled-coil region" evidence="4">
    <location>
        <begin position="71"/>
        <end position="112"/>
    </location>
</feature>
<dbReference type="CDD" id="cd19941">
    <property type="entry name" value="TIL"/>
    <property type="match status" value="3"/>
</dbReference>
<proteinExistence type="predicted"/>
<dbReference type="SMART" id="SM00215">
    <property type="entry name" value="VWC_out"/>
    <property type="match status" value="1"/>
</dbReference>
<evidence type="ECO:0000256" key="1">
    <source>
        <dbReference type="ARBA" id="ARBA00022737"/>
    </source>
</evidence>
<dbReference type="PANTHER" id="PTHR11339:SF393">
    <property type="entry name" value="VWFD DOMAIN-CONTAINING PROTEIN"/>
    <property type="match status" value="1"/>
</dbReference>
<evidence type="ECO:0000313" key="8">
    <source>
        <dbReference type="Proteomes" id="UP001152320"/>
    </source>
</evidence>
<evidence type="ECO:0000259" key="6">
    <source>
        <dbReference type="PROSITE" id="PS51233"/>
    </source>
</evidence>
<dbReference type="PANTHER" id="PTHR11339">
    <property type="entry name" value="EXTRACELLULAR MATRIX GLYCOPROTEIN RELATED"/>
    <property type="match status" value="1"/>
</dbReference>
<dbReference type="SUPFAM" id="SSF57567">
    <property type="entry name" value="Serine protease inhibitors"/>
    <property type="match status" value="2"/>
</dbReference>
<dbReference type="GO" id="GO:0005615">
    <property type="term" value="C:extracellular space"/>
    <property type="evidence" value="ECO:0007669"/>
    <property type="project" value="TreeGrafter"/>
</dbReference>
<dbReference type="Pfam" id="PF00078">
    <property type="entry name" value="RVT_1"/>
    <property type="match status" value="1"/>
</dbReference>
<dbReference type="InterPro" id="IPR000477">
    <property type="entry name" value="RT_dom"/>
</dbReference>
<dbReference type="SMART" id="SM00216">
    <property type="entry name" value="VWD"/>
    <property type="match status" value="2"/>
</dbReference>
<name>A0A9Q0YFG4_HOLLE</name>
<dbReference type="SUPFAM" id="SSF56672">
    <property type="entry name" value="DNA/RNA polymerases"/>
    <property type="match status" value="1"/>
</dbReference>